<name>A0AAJ1YD41_SERFO</name>
<organism evidence="1 2">
    <name type="scientific">Serratia fonticola</name>
    <dbReference type="NCBI Taxonomy" id="47917"/>
    <lineage>
        <taxon>Bacteria</taxon>
        <taxon>Pseudomonadati</taxon>
        <taxon>Pseudomonadota</taxon>
        <taxon>Gammaproteobacteria</taxon>
        <taxon>Enterobacterales</taxon>
        <taxon>Yersiniaceae</taxon>
        <taxon>Serratia</taxon>
    </lineage>
</organism>
<evidence type="ECO:0000313" key="2">
    <source>
        <dbReference type="Proteomes" id="UP001224622"/>
    </source>
</evidence>
<accession>A0AAJ1YD41</accession>
<protein>
    <submittedName>
        <fullName evidence="1">Uncharacterized protein</fullName>
    </submittedName>
</protein>
<dbReference type="EMBL" id="JAVIGA010000022">
    <property type="protein sequence ID" value="MDQ9128376.1"/>
    <property type="molecule type" value="Genomic_DNA"/>
</dbReference>
<comment type="caution">
    <text evidence="1">The sequence shown here is derived from an EMBL/GenBank/DDBJ whole genome shotgun (WGS) entry which is preliminary data.</text>
</comment>
<dbReference type="Proteomes" id="UP001224622">
    <property type="component" value="Unassembled WGS sequence"/>
</dbReference>
<reference evidence="1" key="1">
    <citation type="submission" date="2023-08" db="EMBL/GenBank/DDBJ databases">
        <title>The Comparative Genomic Analysis of Yersiniaceae from Polar Regions.</title>
        <authorList>
            <person name="Goncharov A."/>
            <person name="Aslanov B."/>
            <person name="Kolodzhieva V."/>
            <person name="Azarov D."/>
            <person name="Mochov A."/>
            <person name="Lebedeva E."/>
        </authorList>
    </citation>
    <scope>NUCLEOTIDE SEQUENCE</scope>
    <source>
        <strain evidence="1">Vf</strain>
    </source>
</reference>
<evidence type="ECO:0000313" key="1">
    <source>
        <dbReference type="EMBL" id="MDQ9128376.1"/>
    </source>
</evidence>
<sequence>MSIYDRDIALGVPTFDCRVPLGKNLTHHFEFKRFNILSINPTDFSRLLAAICPSTDPVALKRRVNEKSFLLIKIIRLNVSN</sequence>
<proteinExistence type="predicted"/>
<gene>
    <name evidence="1" type="ORF">RDT67_18330</name>
</gene>
<dbReference type="AlphaFoldDB" id="A0AAJ1YD41"/>
<dbReference type="RefSeq" id="WP_308871892.1">
    <property type="nucleotide sequence ID" value="NZ_JAVGCU010000014.1"/>
</dbReference>